<gene>
    <name evidence="2" type="ORF">OEZ85_009282</name>
</gene>
<keyword evidence="3" id="KW-1185">Reference proteome</keyword>
<dbReference type="EMBL" id="CP126216">
    <property type="protein sequence ID" value="WIA17769.1"/>
    <property type="molecule type" value="Genomic_DNA"/>
</dbReference>
<name>A0ABY8U8H3_TETOB</name>
<evidence type="ECO:0000313" key="2">
    <source>
        <dbReference type="EMBL" id="WIA17769.1"/>
    </source>
</evidence>
<organism evidence="2 3">
    <name type="scientific">Tetradesmus obliquus</name>
    <name type="common">Green alga</name>
    <name type="synonym">Acutodesmus obliquus</name>
    <dbReference type="NCBI Taxonomy" id="3088"/>
    <lineage>
        <taxon>Eukaryota</taxon>
        <taxon>Viridiplantae</taxon>
        <taxon>Chlorophyta</taxon>
        <taxon>core chlorophytes</taxon>
        <taxon>Chlorophyceae</taxon>
        <taxon>CS clade</taxon>
        <taxon>Sphaeropleales</taxon>
        <taxon>Scenedesmaceae</taxon>
        <taxon>Tetradesmus</taxon>
    </lineage>
</organism>
<evidence type="ECO:0000313" key="3">
    <source>
        <dbReference type="Proteomes" id="UP001244341"/>
    </source>
</evidence>
<evidence type="ECO:0000256" key="1">
    <source>
        <dbReference type="SAM" id="MobiDB-lite"/>
    </source>
</evidence>
<reference evidence="2 3" key="1">
    <citation type="submission" date="2023-05" db="EMBL/GenBank/DDBJ databases">
        <title>A 100% complete, gapless, phased diploid assembly of the Scenedesmus obliquus UTEX 3031 genome.</title>
        <authorList>
            <person name="Biondi T.C."/>
            <person name="Hanschen E.R."/>
            <person name="Kwon T."/>
            <person name="Eng W."/>
            <person name="Kruse C.P.S."/>
            <person name="Koehler S.I."/>
            <person name="Kunde Y."/>
            <person name="Gleasner C.D."/>
            <person name="You Mak K.T."/>
            <person name="Polle J."/>
            <person name="Hovde B.T."/>
            <person name="Starkenburg S.R."/>
        </authorList>
    </citation>
    <scope>NUCLEOTIDE SEQUENCE [LARGE SCALE GENOMIC DNA]</scope>
    <source>
        <strain evidence="2 3">DOE0152z</strain>
    </source>
</reference>
<feature type="compositionally biased region" description="Low complexity" evidence="1">
    <location>
        <begin position="107"/>
        <end position="128"/>
    </location>
</feature>
<feature type="region of interest" description="Disordered" evidence="1">
    <location>
        <begin position="84"/>
        <end position="128"/>
    </location>
</feature>
<accession>A0ABY8U8H3</accession>
<dbReference type="Proteomes" id="UP001244341">
    <property type="component" value="Chromosome 9b"/>
</dbReference>
<protein>
    <submittedName>
        <fullName evidence="2">Uncharacterized protein</fullName>
    </submittedName>
</protein>
<sequence length="228" mass="24247">MRGKLPQQQRQYLSEQQLQQLGAAFGNFFASVILEDALPGSSSLGELAVQLRAAVDRGIQLWLPDLSWASSVMGISHAALTGDECNQQQQQPQQAEDLSGALPPSSAGAAAAAAAAAHEGKQQQQQQQVTWRRLHAMGPRCLLQQQMQLGLLASLSTTQWPLDYAADASFAGQLPLLAVPSFSQPQPYPLLLMQQGPPGMGGGLLLHVWLDAAEVPLLQQAVAARGGL</sequence>
<proteinExistence type="predicted"/>